<evidence type="ECO:0000259" key="6">
    <source>
        <dbReference type="Pfam" id="PF08281"/>
    </source>
</evidence>
<gene>
    <name evidence="7" type="ORF">HGA07_29470</name>
</gene>
<dbReference type="PANTHER" id="PTHR43133">
    <property type="entry name" value="RNA POLYMERASE ECF-TYPE SIGMA FACTO"/>
    <property type="match status" value="1"/>
</dbReference>
<dbReference type="PANTHER" id="PTHR43133:SF66">
    <property type="entry name" value="ECF RNA POLYMERASE SIGMA FACTOR SIGK"/>
    <property type="match status" value="1"/>
</dbReference>
<dbReference type="GO" id="GO:0016987">
    <property type="term" value="F:sigma factor activity"/>
    <property type="evidence" value="ECO:0007669"/>
    <property type="project" value="UniProtKB-KW"/>
</dbReference>
<comment type="similarity">
    <text evidence="1">Belongs to the sigma-70 factor family. ECF subfamily.</text>
</comment>
<accession>A0A7X6RKT6</accession>
<reference evidence="7 8" key="1">
    <citation type="submission" date="2020-04" db="EMBL/GenBank/DDBJ databases">
        <title>MicrobeNet Type strains.</title>
        <authorList>
            <person name="Nicholson A.C."/>
        </authorList>
    </citation>
    <scope>NUCLEOTIDE SEQUENCE [LARGE SCALE GENOMIC DNA]</scope>
    <source>
        <strain evidence="7 8">DSM 44445</strain>
    </source>
</reference>
<dbReference type="GO" id="GO:0003677">
    <property type="term" value="F:DNA binding"/>
    <property type="evidence" value="ECO:0007669"/>
    <property type="project" value="UniProtKB-KW"/>
</dbReference>
<dbReference type="EMBL" id="JAAXPE010000057">
    <property type="protein sequence ID" value="NKY89707.1"/>
    <property type="molecule type" value="Genomic_DNA"/>
</dbReference>
<dbReference type="GO" id="GO:0006352">
    <property type="term" value="P:DNA-templated transcription initiation"/>
    <property type="evidence" value="ECO:0007669"/>
    <property type="project" value="InterPro"/>
</dbReference>
<dbReference type="Pfam" id="PF08281">
    <property type="entry name" value="Sigma70_r4_2"/>
    <property type="match status" value="1"/>
</dbReference>
<dbReference type="Gene3D" id="1.10.10.10">
    <property type="entry name" value="Winged helix-like DNA-binding domain superfamily/Winged helix DNA-binding domain"/>
    <property type="match status" value="1"/>
</dbReference>
<evidence type="ECO:0000256" key="3">
    <source>
        <dbReference type="ARBA" id="ARBA00023082"/>
    </source>
</evidence>
<dbReference type="RefSeq" id="WP_157171541.1">
    <property type="nucleotide sequence ID" value="NZ_CAWPHS010000053.1"/>
</dbReference>
<keyword evidence="5" id="KW-0804">Transcription</keyword>
<proteinExistence type="inferred from homology"/>
<name>A0A7X6RKT6_9NOCA</name>
<dbReference type="InterPro" id="IPR039425">
    <property type="entry name" value="RNA_pol_sigma-70-like"/>
</dbReference>
<dbReference type="Proteomes" id="UP000523447">
    <property type="component" value="Unassembled WGS sequence"/>
</dbReference>
<dbReference type="InterPro" id="IPR036388">
    <property type="entry name" value="WH-like_DNA-bd_sf"/>
</dbReference>
<comment type="caution">
    <text evidence="7">The sequence shown here is derived from an EMBL/GenBank/DDBJ whole genome shotgun (WGS) entry which is preliminary data.</text>
</comment>
<keyword evidence="4" id="KW-0238">DNA-binding</keyword>
<protein>
    <recommendedName>
        <fullName evidence="6">RNA polymerase sigma factor 70 region 4 type 2 domain-containing protein</fullName>
    </recommendedName>
</protein>
<dbReference type="AlphaFoldDB" id="A0A7X6RKT6"/>
<dbReference type="InterPro" id="IPR013249">
    <property type="entry name" value="RNA_pol_sigma70_r4_t2"/>
</dbReference>
<organism evidence="7 8">
    <name type="scientific">Nocardia veterana</name>
    <dbReference type="NCBI Taxonomy" id="132249"/>
    <lineage>
        <taxon>Bacteria</taxon>
        <taxon>Bacillati</taxon>
        <taxon>Actinomycetota</taxon>
        <taxon>Actinomycetes</taxon>
        <taxon>Mycobacteriales</taxon>
        <taxon>Nocardiaceae</taxon>
        <taxon>Nocardia</taxon>
    </lineage>
</organism>
<evidence type="ECO:0000313" key="8">
    <source>
        <dbReference type="Proteomes" id="UP000523447"/>
    </source>
</evidence>
<evidence type="ECO:0000313" key="7">
    <source>
        <dbReference type="EMBL" id="NKY89707.1"/>
    </source>
</evidence>
<evidence type="ECO:0000256" key="4">
    <source>
        <dbReference type="ARBA" id="ARBA00023125"/>
    </source>
</evidence>
<keyword evidence="3" id="KW-0731">Sigma factor</keyword>
<keyword evidence="2" id="KW-0805">Transcription regulation</keyword>
<evidence type="ECO:0000256" key="2">
    <source>
        <dbReference type="ARBA" id="ARBA00023015"/>
    </source>
</evidence>
<feature type="domain" description="RNA polymerase sigma factor 70 region 4 type 2" evidence="6">
    <location>
        <begin position="117"/>
        <end position="165"/>
    </location>
</feature>
<evidence type="ECO:0000256" key="5">
    <source>
        <dbReference type="ARBA" id="ARBA00023163"/>
    </source>
</evidence>
<dbReference type="SUPFAM" id="SSF88659">
    <property type="entry name" value="Sigma3 and sigma4 domains of RNA polymerase sigma factors"/>
    <property type="match status" value="1"/>
</dbReference>
<keyword evidence="8" id="KW-1185">Reference proteome</keyword>
<dbReference type="CDD" id="cd06171">
    <property type="entry name" value="Sigma70_r4"/>
    <property type="match status" value="1"/>
</dbReference>
<evidence type="ECO:0000256" key="1">
    <source>
        <dbReference type="ARBA" id="ARBA00010641"/>
    </source>
</evidence>
<dbReference type="InterPro" id="IPR013324">
    <property type="entry name" value="RNA_pol_sigma_r3/r4-like"/>
</dbReference>
<sequence>MIDLFPVHARMEIGDGMLDGGRRISAIALIRIGEVVGSAGIQGRGRGAFQVVRVPGPRGSPIAWLMMFAHRRAVDRVRAEQSLAARERVFGLTQFPPDSDVVYDEVGQRLVECAVAREVHKLRDRQREAVVLAFFGDHTYAQVAVDLGISVPTAKSRIRAGLKTLGRRLPSSLYDLP</sequence>